<protein>
    <submittedName>
        <fullName evidence="1">Uncharacterized protein</fullName>
    </submittedName>
</protein>
<organism evidence="1 2">
    <name type="scientific">Violaceomyces palustris</name>
    <dbReference type="NCBI Taxonomy" id="1673888"/>
    <lineage>
        <taxon>Eukaryota</taxon>
        <taxon>Fungi</taxon>
        <taxon>Dikarya</taxon>
        <taxon>Basidiomycota</taxon>
        <taxon>Ustilaginomycotina</taxon>
        <taxon>Ustilaginomycetes</taxon>
        <taxon>Violaceomycetales</taxon>
        <taxon>Violaceomycetaceae</taxon>
        <taxon>Violaceomyces</taxon>
    </lineage>
</organism>
<reference evidence="1 2" key="1">
    <citation type="journal article" date="2018" name="Mol. Biol. Evol.">
        <title>Broad Genomic Sampling Reveals a Smut Pathogenic Ancestry of the Fungal Clade Ustilaginomycotina.</title>
        <authorList>
            <person name="Kijpornyongpan T."/>
            <person name="Mondo S.J."/>
            <person name="Barry K."/>
            <person name="Sandor L."/>
            <person name="Lee J."/>
            <person name="Lipzen A."/>
            <person name="Pangilinan J."/>
            <person name="LaButti K."/>
            <person name="Hainaut M."/>
            <person name="Henrissat B."/>
            <person name="Grigoriev I.V."/>
            <person name="Spatafora J.W."/>
            <person name="Aime M.C."/>
        </authorList>
    </citation>
    <scope>NUCLEOTIDE SEQUENCE [LARGE SCALE GENOMIC DNA]</scope>
    <source>
        <strain evidence="1 2">SA 807</strain>
    </source>
</reference>
<evidence type="ECO:0000313" key="2">
    <source>
        <dbReference type="Proteomes" id="UP000245626"/>
    </source>
</evidence>
<accession>A0ACD0NYV9</accession>
<name>A0ACD0NYV9_9BASI</name>
<sequence>MPVTRSFSHTTNLHPSSQDPESEDDVLLLKPTSTSLHSPSRKPILPSAIPLSSRIITSPPAPSSLGGRAAQRMTRSKTATATLLTSTTTATINPRSSSQKHASSKTSTTIATSSSLRCRGRSKSGSVDRVDDSDPSDDELDNNRERIGGCSQYSAALCRRDDSNKENVAPFRCASVEILQQEARDAQQDSAARRTRRRSSLIGRSTSSSTSLASSLLPSSACSASVTDPSPTRRSLRRSEIVSGFSSEQASSSASEAPLPRTPSRRAARMGSSAGLSTFSSQSSLASAAEPRTPTRARLGNGRKRTRQSVGDDLGVDHGQGTSTPTTPLSKLRLSPSRRRTEDCDSIFSSQASSTGASISTAPSCIFDSFSDDGVGSSCSISRGVSPATTVMSSTTEVDISKTSPEQFSNIYAHAKALLRYAAAGNGSSLEAPVSPGDDADPRHNVEVIGREKERASVETFLDQRFGLFPKCEGYQEGELDGDPESGCLYVCGLPGTGKTALLRSILTIVEKRRSVGRVPTVVFINCMSLSHPRLVFGTVLSALGKPGSEALTDAEAESSLGELIKDGRQDILIVLDEMDHLLHSRAHQNILYRLFAWASSSPPAIAHGASSSFSLVGIANSLDLTERFVPLLASKGASPALLHFRPFEADEIVKVVRARLQGLRQCYDADPPAESDLDSPQANVTDGDLPLFSKVALELASRKIAAATGDLRKALDACRLAVELVETEQRKKATAETGREEMDASEPEARAEDGSELAAVQVSAPAIPRSRLLSHLTPSSAPKVGPQHILKVISTVLGSPSLSKIRNLGLHPKLVLLSLMVASLRSKEGLSVLGSGSQRQKAVKSNASVDIMTHGIRIADLEVTYLAILKQDGAFSPLESSELLNVFELLEVQGILSIRSEVDNCTSSSSSSRGLGGLNPSVVLGNGVSPSGKRAAKKQLLAANRMAVSLIPSEDILRGITTTAPALPSFSSKESNNSGASEAVCESIKRMWLKEEERARRSRGWEALAKDKEQVRNEELGGGRGQVASFGL</sequence>
<dbReference type="EMBL" id="KZ819883">
    <property type="protein sequence ID" value="PWN50962.1"/>
    <property type="molecule type" value="Genomic_DNA"/>
</dbReference>
<proteinExistence type="predicted"/>
<gene>
    <name evidence="1" type="ORF">IE53DRAFT_329302</name>
</gene>
<evidence type="ECO:0000313" key="1">
    <source>
        <dbReference type="EMBL" id="PWN50962.1"/>
    </source>
</evidence>
<dbReference type="Proteomes" id="UP000245626">
    <property type="component" value="Unassembled WGS sequence"/>
</dbReference>
<keyword evidence="2" id="KW-1185">Reference proteome</keyword>